<dbReference type="OrthoDB" id="4404538at2"/>
<dbReference type="AlphaFoldDB" id="A0A0V8GH76"/>
<organism evidence="1 2">
    <name type="scientific">Exiguobacterium indicum</name>
    <dbReference type="NCBI Taxonomy" id="296995"/>
    <lineage>
        <taxon>Bacteria</taxon>
        <taxon>Bacillati</taxon>
        <taxon>Bacillota</taxon>
        <taxon>Bacilli</taxon>
        <taxon>Bacillales</taxon>
        <taxon>Bacillales Family XII. Incertae Sedis</taxon>
        <taxon>Exiguobacterium</taxon>
    </lineage>
</organism>
<accession>A0A0V8GH76</accession>
<dbReference type="Proteomes" id="UP000053797">
    <property type="component" value="Unassembled WGS sequence"/>
</dbReference>
<dbReference type="RefSeq" id="WP_058265350.1">
    <property type="nucleotide sequence ID" value="NZ_FMYN01000002.1"/>
</dbReference>
<evidence type="ECO:0000313" key="1">
    <source>
        <dbReference type="EMBL" id="KSU49620.1"/>
    </source>
</evidence>
<dbReference type="EMBL" id="LNQL01000002">
    <property type="protein sequence ID" value="KSU49620.1"/>
    <property type="molecule type" value="Genomic_DNA"/>
</dbReference>
<evidence type="ECO:0008006" key="3">
    <source>
        <dbReference type="Google" id="ProtNLM"/>
    </source>
</evidence>
<proteinExistence type="predicted"/>
<dbReference type="Pfam" id="PF09965">
    <property type="entry name" value="DUF2199"/>
    <property type="match status" value="1"/>
</dbReference>
<name>A0A0V8GH76_9BACL</name>
<protein>
    <recommendedName>
        <fullName evidence="3">DUF2199 domain-containing protein</fullName>
    </recommendedName>
</protein>
<reference evidence="1 2" key="1">
    <citation type="journal article" date="2015" name="Int. J. Syst. Evol. Microbiol.">
        <title>Exiguobacterium enclense sp. nov., isolated from sediment.</title>
        <authorList>
            <person name="Dastager S.G."/>
            <person name="Mawlankar R."/>
            <person name="Sonalkar V.V."/>
            <person name="Thorat M.N."/>
            <person name="Mual P."/>
            <person name="Verma A."/>
            <person name="Krishnamurthi S."/>
            <person name="Tang S.K."/>
            <person name="Li W.J."/>
        </authorList>
    </citation>
    <scope>NUCLEOTIDE SEQUENCE [LARGE SCALE GENOMIC DNA]</scope>
    <source>
        <strain evidence="1 2">NIO-1109</strain>
    </source>
</reference>
<gene>
    <name evidence="1" type="ORF">AS033_09690</name>
</gene>
<comment type="caution">
    <text evidence="1">The sequence shown here is derived from an EMBL/GenBank/DDBJ whole genome shotgun (WGS) entry which is preliminary data.</text>
</comment>
<dbReference type="InterPro" id="IPR018697">
    <property type="entry name" value="DUF2199"/>
</dbReference>
<sequence length="167" mass="19416">MKKLLPCAICGERHDELPTEYETLGPVYYEQMSEKEQETKSEMHDTWCVLELDGPHYFVKGILELPIAGQDEPFWWITWVSLSPENFARFIEKKRPRIEEPMFGWFSSDLPAYPDTVNLKVMVHDEGTGQLPFFELEPTDHPLSIEFYSEMTLTQVHAIADIVYAQG</sequence>
<evidence type="ECO:0000313" key="2">
    <source>
        <dbReference type="Proteomes" id="UP000053797"/>
    </source>
</evidence>